<dbReference type="GO" id="GO:0016491">
    <property type="term" value="F:oxidoreductase activity"/>
    <property type="evidence" value="ECO:0007669"/>
    <property type="project" value="UniProtKB-KW"/>
</dbReference>
<comment type="caution">
    <text evidence="7">The sequence shown here is derived from an EMBL/GenBank/DDBJ whole genome shotgun (WGS) entry which is preliminary data.</text>
</comment>
<dbReference type="EMBL" id="WMEY01000001">
    <property type="protein sequence ID" value="MYL62508.1"/>
    <property type="molecule type" value="Genomic_DNA"/>
</dbReference>
<dbReference type="Gene3D" id="3.40.50.720">
    <property type="entry name" value="NAD(P)-binding Rossmann-like Domain"/>
    <property type="match status" value="1"/>
</dbReference>
<dbReference type="InterPro" id="IPR008927">
    <property type="entry name" value="6-PGluconate_DH-like_C_sf"/>
</dbReference>
<evidence type="ECO:0000256" key="1">
    <source>
        <dbReference type="ARBA" id="ARBA00009080"/>
    </source>
</evidence>
<dbReference type="PIRSF" id="PIRSF000103">
    <property type="entry name" value="HIBADH"/>
    <property type="match status" value="1"/>
</dbReference>
<dbReference type="Pfam" id="PF03446">
    <property type="entry name" value="NAD_binding_2"/>
    <property type="match status" value="1"/>
</dbReference>
<organism evidence="7 8">
    <name type="scientific">Guptibacillus hwajinpoensis</name>
    <dbReference type="NCBI Taxonomy" id="208199"/>
    <lineage>
        <taxon>Bacteria</taxon>
        <taxon>Bacillati</taxon>
        <taxon>Bacillota</taxon>
        <taxon>Bacilli</taxon>
        <taxon>Bacillales</taxon>
        <taxon>Guptibacillaceae</taxon>
        <taxon>Guptibacillus</taxon>
    </lineage>
</organism>
<proteinExistence type="inferred from homology"/>
<dbReference type="RefSeq" id="WP_160918317.1">
    <property type="nucleotide sequence ID" value="NZ_WMEY01000001.1"/>
</dbReference>
<keyword evidence="3" id="KW-0520">NAD</keyword>
<dbReference type="Gene3D" id="1.10.1040.10">
    <property type="entry name" value="N-(1-d-carboxylethyl)-l-norvaline Dehydrogenase, domain 2"/>
    <property type="match status" value="1"/>
</dbReference>
<dbReference type="PANTHER" id="PTHR43060:SF15">
    <property type="entry name" value="3-HYDROXYISOBUTYRATE DEHYDROGENASE-LIKE 1, MITOCHONDRIAL-RELATED"/>
    <property type="match status" value="1"/>
</dbReference>
<gene>
    <name evidence="7" type="ORF">GLW07_03955</name>
</gene>
<dbReference type="InterPro" id="IPR013328">
    <property type="entry name" value="6PGD_dom2"/>
</dbReference>
<dbReference type="InterPro" id="IPR015815">
    <property type="entry name" value="HIBADH-related"/>
</dbReference>
<feature type="domain" description="6-phosphogluconate dehydrogenase NADP-binding" evidence="5">
    <location>
        <begin position="7"/>
        <end position="163"/>
    </location>
</feature>
<evidence type="ECO:0000259" key="6">
    <source>
        <dbReference type="Pfam" id="PF14833"/>
    </source>
</evidence>
<sequence>MEKKPVLGFIGIGVMGESMVRNLIKAGYRTLISTRTKRKAEALIQEGAEWYDEVKGVAANADVIITMVGYPKDVEEVYIGENGLLEHARAQSILIDMTTSSPALAEEIYQLALSKKLYALDAPVSGGDVGAKEGKLSIMVGGELEVFENVQPIFEVMGQNIVLQGPAGAGQHTKMCNQIAIASNMIGVSEAIVYAEKAGLNPTTVLESIEFGAAGSWSLSNLAPRMNSNRFEPGFYVKHFIKDMTIALESAKQMGMLTPGLELSKKLYEDLAERGEEDSGTQALVKLFRDTN</sequence>
<evidence type="ECO:0000256" key="4">
    <source>
        <dbReference type="PIRSR" id="PIRSR000103-1"/>
    </source>
</evidence>
<dbReference type="GO" id="GO:0050661">
    <property type="term" value="F:NADP binding"/>
    <property type="evidence" value="ECO:0007669"/>
    <property type="project" value="InterPro"/>
</dbReference>
<dbReference type="AlphaFoldDB" id="A0A845EVQ7"/>
<dbReference type="SUPFAM" id="SSF51735">
    <property type="entry name" value="NAD(P)-binding Rossmann-fold domains"/>
    <property type="match status" value="1"/>
</dbReference>
<evidence type="ECO:0000259" key="5">
    <source>
        <dbReference type="Pfam" id="PF03446"/>
    </source>
</evidence>
<name>A0A845EVQ7_9BACL</name>
<dbReference type="SUPFAM" id="SSF48179">
    <property type="entry name" value="6-phosphogluconate dehydrogenase C-terminal domain-like"/>
    <property type="match status" value="1"/>
</dbReference>
<reference evidence="7 8" key="1">
    <citation type="submission" date="2019-11" db="EMBL/GenBank/DDBJ databases">
        <title>Genome sequences of 17 halophilic strains isolated from different environments.</title>
        <authorList>
            <person name="Furrow R.E."/>
        </authorList>
    </citation>
    <scope>NUCLEOTIDE SEQUENCE [LARGE SCALE GENOMIC DNA]</scope>
    <source>
        <strain evidence="7 8">22506_14_FS</strain>
    </source>
</reference>
<evidence type="ECO:0000313" key="7">
    <source>
        <dbReference type="EMBL" id="MYL62508.1"/>
    </source>
</evidence>
<dbReference type="InterPro" id="IPR036291">
    <property type="entry name" value="NAD(P)-bd_dom_sf"/>
</dbReference>
<dbReference type="InterPro" id="IPR006115">
    <property type="entry name" value="6PGDH_NADP-bd"/>
</dbReference>
<comment type="similarity">
    <text evidence="1">Belongs to the HIBADH-related family.</text>
</comment>
<accession>A0A845EVQ7</accession>
<dbReference type="Proteomes" id="UP000447833">
    <property type="component" value="Unassembled WGS sequence"/>
</dbReference>
<dbReference type="PANTHER" id="PTHR43060">
    <property type="entry name" value="3-HYDROXYISOBUTYRATE DEHYDROGENASE-LIKE 1, MITOCHONDRIAL-RELATED"/>
    <property type="match status" value="1"/>
</dbReference>
<feature type="domain" description="3-hydroxyisobutyrate dehydrogenase-like NAD-binding" evidence="6">
    <location>
        <begin position="168"/>
        <end position="287"/>
    </location>
</feature>
<dbReference type="GO" id="GO:0051287">
    <property type="term" value="F:NAD binding"/>
    <property type="evidence" value="ECO:0007669"/>
    <property type="project" value="InterPro"/>
</dbReference>
<dbReference type="InterPro" id="IPR029154">
    <property type="entry name" value="HIBADH-like_NADP-bd"/>
</dbReference>
<evidence type="ECO:0000256" key="3">
    <source>
        <dbReference type="ARBA" id="ARBA00023027"/>
    </source>
</evidence>
<evidence type="ECO:0000313" key="8">
    <source>
        <dbReference type="Proteomes" id="UP000447833"/>
    </source>
</evidence>
<dbReference type="Pfam" id="PF14833">
    <property type="entry name" value="NAD_binding_11"/>
    <property type="match status" value="1"/>
</dbReference>
<protein>
    <submittedName>
        <fullName evidence="7">NAD-binding protein</fullName>
    </submittedName>
</protein>
<keyword evidence="2" id="KW-0560">Oxidoreductase</keyword>
<evidence type="ECO:0000256" key="2">
    <source>
        <dbReference type="ARBA" id="ARBA00023002"/>
    </source>
</evidence>
<feature type="active site" evidence="4">
    <location>
        <position position="174"/>
    </location>
</feature>